<keyword evidence="2" id="KW-1133">Transmembrane helix</keyword>
<dbReference type="AlphaFoldDB" id="A0A7D4UGJ0"/>
<feature type="region of interest" description="Disordered" evidence="1">
    <location>
        <begin position="1"/>
        <end position="32"/>
    </location>
</feature>
<protein>
    <submittedName>
        <fullName evidence="3">Uncharacterized protein</fullName>
    </submittedName>
</protein>
<feature type="compositionally biased region" description="Basic and acidic residues" evidence="1">
    <location>
        <begin position="11"/>
        <end position="32"/>
    </location>
</feature>
<dbReference type="EMBL" id="CP054038">
    <property type="protein sequence ID" value="QKJ19729.1"/>
    <property type="molecule type" value="Genomic_DNA"/>
</dbReference>
<reference evidence="3 4" key="1">
    <citation type="submission" date="2020-05" db="EMBL/GenBank/DDBJ databases">
        <title>Strain PA2F3 complete genome.</title>
        <authorList>
            <person name="Kim Y.-S."/>
            <person name="Kim S.-J."/>
            <person name="Jung H.-k."/>
            <person name="Kim S.-E."/>
            <person name="Kim K.-H."/>
        </authorList>
    </citation>
    <scope>NUCLEOTIDE SEQUENCE [LARGE SCALE GENOMIC DNA]</scope>
    <source>
        <strain evidence="3 4">PA2F3</strain>
    </source>
</reference>
<keyword evidence="2" id="KW-0472">Membrane</keyword>
<dbReference type="RefSeq" id="WP_172990166.1">
    <property type="nucleotide sequence ID" value="NZ_CP054038.1"/>
</dbReference>
<feature type="transmembrane region" description="Helical" evidence="2">
    <location>
        <begin position="139"/>
        <end position="163"/>
    </location>
</feature>
<evidence type="ECO:0000256" key="2">
    <source>
        <dbReference type="SAM" id="Phobius"/>
    </source>
</evidence>
<feature type="transmembrane region" description="Helical" evidence="2">
    <location>
        <begin position="183"/>
        <end position="207"/>
    </location>
</feature>
<proteinExistence type="predicted"/>
<feature type="transmembrane region" description="Helical" evidence="2">
    <location>
        <begin position="53"/>
        <end position="81"/>
    </location>
</feature>
<dbReference type="Proteomes" id="UP000502498">
    <property type="component" value="Chromosome"/>
</dbReference>
<gene>
    <name evidence="3" type="ORF">HQM25_10375</name>
</gene>
<evidence type="ECO:0000313" key="3">
    <source>
        <dbReference type="EMBL" id="QKJ19729.1"/>
    </source>
</evidence>
<sequence length="222" mass="23084">MTSDTPGRPAATEDTRPRTVRDPDHEGRVEARDGSLRHAVLEREHERFAGFQFGAAFFGWLAAMGAVVLLTALVAAIGTMLGVNAPEAIDDAAQAAGDNLGVATVIGAIAVAIVLFVGYFAGGYVAGRMARFSGFKQGLAVWLWAIVIAVIVAVITTIAGSQWDILSSLDSFPRIPVTAETATLTGILTAIGAALITLIAAVLGGLAGMRYHRRVDRVGLGA</sequence>
<evidence type="ECO:0000313" key="4">
    <source>
        <dbReference type="Proteomes" id="UP000502498"/>
    </source>
</evidence>
<accession>A0A7D4UGJ0</accession>
<evidence type="ECO:0000256" key="1">
    <source>
        <dbReference type="SAM" id="MobiDB-lite"/>
    </source>
</evidence>
<name>A0A7D4UGJ0_9MICO</name>
<organism evidence="3 4">
    <name type="scientific">Microbacterium hominis</name>
    <dbReference type="NCBI Taxonomy" id="162426"/>
    <lineage>
        <taxon>Bacteria</taxon>
        <taxon>Bacillati</taxon>
        <taxon>Actinomycetota</taxon>
        <taxon>Actinomycetes</taxon>
        <taxon>Micrococcales</taxon>
        <taxon>Microbacteriaceae</taxon>
        <taxon>Microbacterium</taxon>
    </lineage>
</organism>
<keyword evidence="2" id="KW-0812">Transmembrane</keyword>
<feature type="transmembrane region" description="Helical" evidence="2">
    <location>
        <begin position="101"/>
        <end position="127"/>
    </location>
</feature>